<dbReference type="InterPro" id="IPR029068">
    <property type="entry name" value="Glyas_Bleomycin-R_OHBP_Dase"/>
</dbReference>
<dbReference type="PANTHER" id="PTHR34109:SF1">
    <property type="entry name" value="VOC DOMAIN-CONTAINING PROTEIN"/>
    <property type="match status" value="1"/>
</dbReference>
<dbReference type="Proteomes" id="UP001596036">
    <property type="component" value="Unassembled WGS sequence"/>
</dbReference>
<gene>
    <name evidence="2" type="ORF">ACFPN1_03925</name>
</gene>
<accession>A0ABW0SKR9</accession>
<dbReference type="PANTHER" id="PTHR34109">
    <property type="entry name" value="BNAUNNG04460D PROTEIN-RELATED"/>
    <property type="match status" value="1"/>
</dbReference>
<sequence length="171" mass="18377">MAIAYIRMKPANAPANATQTCGEVECAPRTTGARHMKAANLLLNIDVPEIATAEAFYTAAFGLHAGRRFGADAVELLGLEAPLYLLAKPEGSIGADDSPRTYARHWTPLHCDLAVEDLDAALARAIAAGAVQEGATRETRWGRLVQLADPYGHGWCLIEFRGRGYDEIATN</sequence>
<reference evidence="3" key="1">
    <citation type="journal article" date="2019" name="Int. J. Syst. Evol. Microbiol.">
        <title>The Global Catalogue of Microorganisms (GCM) 10K type strain sequencing project: providing services to taxonomists for standard genome sequencing and annotation.</title>
        <authorList>
            <consortium name="The Broad Institute Genomics Platform"/>
            <consortium name="The Broad Institute Genome Sequencing Center for Infectious Disease"/>
            <person name="Wu L."/>
            <person name="Ma J."/>
        </authorList>
    </citation>
    <scope>NUCLEOTIDE SEQUENCE [LARGE SCALE GENOMIC DNA]</scope>
    <source>
        <strain evidence="3">KACC 11407</strain>
    </source>
</reference>
<evidence type="ECO:0000313" key="2">
    <source>
        <dbReference type="EMBL" id="MFC5569217.1"/>
    </source>
</evidence>
<dbReference type="InterPro" id="IPR037523">
    <property type="entry name" value="VOC_core"/>
</dbReference>
<dbReference type="PROSITE" id="PS51819">
    <property type="entry name" value="VOC"/>
    <property type="match status" value="1"/>
</dbReference>
<evidence type="ECO:0000259" key="1">
    <source>
        <dbReference type="PROSITE" id="PS51819"/>
    </source>
</evidence>
<dbReference type="SUPFAM" id="SSF54593">
    <property type="entry name" value="Glyoxalase/Bleomycin resistance protein/Dihydroxybiphenyl dioxygenase"/>
    <property type="match status" value="1"/>
</dbReference>
<evidence type="ECO:0000313" key="3">
    <source>
        <dbReference type="Proteomes" id="UP001596036"/>
    </source>
</evidence>
<dbReference type="RefSeq" id="WP_386753175.1">
    <property type="nucleotide sequence ID" value="NZ_JBHSNM010000001.1"/>
</dbReference>
<dbReference type="InterPro" id="IPR041581">
    <property type="entry name" value="Glyoxalase_6"/>
</dbReference>
<feature type="domain" description="VOC" evidence="1">
    <location>
        <begin position="38"/>
        <end position="160"/>
    </location>
</feature>
<organism evidence="2 3">
    <name type="scientific">Lysobacter yangpyeongensis</name>
    <dbReference type="NCBI Taxonomy" id="346182"/>
    <lineage>
        <taxon>Bacteria</taxon>
        <taxon>Pseudomonadati</taxon>
        <taxon>Pseudomonadota</taxon>
        <taxon>Gammaproteobacteria</taxon>
        <taxon>Lysobacterales</taxon>
        <taxon>Lysobacteraceae</taxon>
        <taxon>Lysobacter</taxon>
    </lineage>
</organism>
<proteinExistence type="predicted"/>
<dbReference type="Gene3D" id="3.10.180.10">
    <property type="entry name" value="2,3-Dihydroxybiphenyl 1,2-Dioxygenase, domain 1"/>
    <property type="match status" value="1"/>
</dbReference>
<comment type="caution">
    <text evidence="2">The sequence shown here is derived from an EMBL/GenBank/DDBJ whole genome shotgun (WGS) entry which is preliminary data.</text>
</comment>
<protein>
    <submittedName>
        <fullName evidence="2">VOC family protein</fullName>
    </submittedName>
</protein>
<keyword evidence="3" id="KW-1185">Reference proteome</keyword>
<dbReference type="EMBL" id="JBHSNM010000001">
    <property type="protein sequence ID" value="MFC5569217.1"/>
    <property type="molecule type" value="Genomic_DNA"/>
</dbReference>
<name>A0ABW0SKR9_9GAMM</name>
<dbReference type="Pfam" id="PF18029">
    <property type="entry name" value="Glyoxalase_6"/>
    <property type="match status" value="1"/>
</dbReference>